<keyword evidence="2" id="KW-0677">Repeat</keyword>
<protein>
    <recommendedName>
        <fullName evidence="7">C2H2-type domain-containing protein</fullName>
    </recommendedName>
</protein>
<feature type="compositionally biased region" description="Polar residues" evidence="6">
    <location>
        <begin position="286"/>
        <end position="296"/>
    </location>
</feature>
<dbReference type="Pfam" id="PF12874">
    <property type="entry name" value="zf-met"/>
    <property type="match status" value="2"/>
</dbReference>
<evidence type="ECO:0000313" key="9">
    <source>
        <dbReference type="Proteomes" id="UP001186944"/>
    </source>
</evidence>
<dbReference type="InterPro" id="IPR036236">
    <property type="entry name" value="Znf_C2H2_sf"/>
</dbReference>
<feature type="compositionally biased region" description="Polar residues" evidence="6">
    <location>
        <begin position="176"/>
        <end position="202"/>
    </location>
</feature>
<keyword evidence="4" id="KW-0862">Zinc</keyword>
<dbReference type="GO" id="GO:0008270">
    <property type="term" value="F:zinc ion binding"/>
    <property type="evidence" value="ECO:0007669"/>
    <property type="project" value="UniProtKB-KW"/>
</dbReference>
<evidence type="ECO:0000256" key="3">
    <source>
        <dbReference type="ARBA" id="ARBA00022771"/>
    </source>
</evidence>
<feature type="domain" description="C2H2-type" evidence="7">
    <location>
        <begin position="39"/>
        <end position="67"/>
    </location>
</feature>
<feature type="region of interest" description="Disordered" evidence="6">
    <location>
        <begin position="225"/>
        <end position="262"/>
    </location>
</feature>
<dbReference type="EMBL" id="VSWD01000014">
    <property type="protein sequence ID" value="KAK3082834.1"/>
    <property type="molecule type" value="Genomic_DNA"/>
</dbReference>
<accession>A0AA89BPK9</accession>
<dbReference type="InterPro" id="IPR013087">
    <property type="entry name" value="Znf_C2H2_type"/>
</dbReference>
<feature type="compositionally biased region" description="Polar residues" evidence="6">
    <location>
        <begin position="124"/>
        <end position="139"/>
    </location>
</feature>
<keyword evidence="1" id="KW-0479">Metal-binding</keyword>
<dbReference type="GO" id="GO:0000977">
    <property type="term" value="F:RNA polymerase II transcription regulatory region sequence-specific DNA binding"/>
    <property type="evidence" value="ECO:0007669"/>
    <property type="project" value="TreeGrafter"/>
</dbReference>
<dbReference type="AlphaFoldDB" id="A0AA89BPK9"/>
<dbReference type="GO" id="GO:0005634">
    <property type="term" value="C:nucleus"/>
    <property type="evidence" value="ECO:0007669"/>
    <property type="project" value="TreeGrafter"/>
</dbReference>
<feature type="region of interest" description="Disordered" evidence="6">
    <location>
        <begin position="408"/>
        <end position="435"/>
    </location>
</feature>
<evidence type="ECO:0000256" key="2">
    <source>
        <dbReference type="ARBA" id="ARBA00022737"/>
    </source>
</evidence>
<keyword evidence="3 5" id="KW-0863">Zinc-finger</keyword>
<evidence type="ECO:0000256" key="6">
    <source>
        <dbReference type="SAM" id="MobiDB-lite"/>
    </source>
</evidence>
<comment type="caution">
    <text evidence="8">The sequence shown here is derived from an EMBL/GenBank/DDBJ whole genome shotgun (WGS) entry which is preliminary data.</text>
</comment>
<sequence length="533" mass="59905">MECKICNIDFFSHKQALIHHIRSVHGILLFGNVPSRKALICKICNQTFMNEAYLREHINGKHFGTRYSCTCGKTFKWRSSFSGHKRKCNGVITSTVNSRGRGKPLSIPRKRFDADCTDSTYRMTWKQQKTQHSPRTEQSSNERSKGLNSVPGIETLLANVRKERMMETLPSAPIANTNIQSIGTPQGQQIQNKRTASNSVRDPNSLRISPKVKSFMEPIVQKATKDNLSRTTDTARQANSNISLSAPERNMGKERQMTTVHSNRKTDNITVTNPTRISVKQEKDQMNTLPSGLSNIKTEKNENQESGQVSVNRDTQSSDKLAMQNAYPVSPYMLYPNLFNFHPQNFLQEELQGSKSNTQKAPLLTKENDFSNVPQTNPFENHLMSVNSLVPFFANALNTLQQSIIPNAANPSLPAKSPRTEKTRPATSSSVSSTFSASMNKTAQAGADFGCNSCKKRFASRRELENHPCKLYCEICKINFKCKASAREHMLGKHGGENRYSCPCGLRFKWRSSLGCHQRNCPKAPPKKIKILQ</sequence>
<evidence type="ECO:0000313" key="8">
    <source>
        <dbReference type="EMBL" id="KAK3082834.1"/>
    </source>
</evidence>
<organism evidence="8 9">
    <name type="scientific">Pinctada imbricata</name>
    <name type="common">Atlantic pearl-oyster</name>
    <name type="synonym">Pinctada martensii</name>
    <dbReference type="NCBI Taxonomy" id="66713"/>
    <lineage>
        <taxon>Eukaryota</taxon>
        <taxon>Metazoa</taxon>
        <taxon>Spiralia</taxon>
        <taxon>Lophotrochozoa</taxon>
        <taxon>Mollusca</taxon>
        <taxon>Bivalvia</taxon>
        <taxon>Autobranchia</taxon>
        <taxon>Pteriomorphia</taxon>
        <taxon>Pterioida</taxon>
        <taxon>Pterioidea</taxon>
        <taxon>Pteriidae</taxon>
        <taxon>Pinctada</taxon>
    </lineage>
</organism>
<feature type="compositionally biased region" description="Polar residues" evidence="6">
    <location>
        <begin position="304"/>
        <end position="318"/>
    </location>
</feature>
<dbReference type="PROSITE" id="PS50157">
    <property type="entry name" value="ZINC_FINGER_C2H2_2"/>
    <property type="match status" value="1"/>
</dbReference>
<dbReference type="Proteomes" id="UP001186944">
    <property type="component" value="Unassembled WGS sequence"/>
</dbReference>
<evidence type="ECO:0000256" key="4">
    <source>
        <dbReference type="ARBA" id="ARBA00022833"/>
    </source>
</evidence>
<evidence type="ECO:0000256" key="5">
    <source>
        <dbReference type="PROSITE-ProRule" id="PRU00042"/>
    </source>
</evidence>
<name>A0AA89BPK9_PINIB</name>
<dbReference type="PROSITE" id="PS00028">
    <property type="entry name" value="ZINC_FINGER_C2H2_1"/>
    <property type="match status" value="2"/>
</dbReference>
<feature type="region of interest" description="Disordered" evidence="6">
    <location>
        <begin position="176"/>
        <end position="206"/>
    </location>
</feature>
<feature type="region of interest" description="Disordered" evidence="6">
    <location>
        <begin position="124"/>
        <end position="150"/>
    </location>
</feature>
<proteinExistence type="predicted"/>
<gene>
    <name evidence="8" type="ORF">FSP39_006627</name>
</gene>
<dbReference type="SMART" id="SM00355">
    <property type="entry name" value="ZnF_C2H2"/>
    <property type="match status" value="3"/>
</dbReference>
<dbReference type="Gene3D" id="3.30.160.60">
    <property type="entry name" value="Classic Zinc Finger"/>
    <property type="match status" value="2"/>
</dbReference>
<evidence type="ECO:0000256" key="1">
    <source>
        <dbReference type="ARBA" id="ARBA00022723"/>
    </source>
</evidence>
<feature type="compositionally biased region" description="Polar residues" evidence="6">
    <location>
        <begin position="229"/>
        <end position="244"/>
    </location>
</feature>
<reference evidence="8" key="1">
    <citation type="submission" date="2019-08" db="EMBL/GenBank/DDBJ databases">
        <title>The improved chromosome-level genome for the pearl oyster Pinctada fucata martensii using PacBio sequencing and Hi-C.</title>
        <authorList>
            <person name="Zheng Z."/>
        </authorList>
    </citation>
    <scope>NUCLEOTIDE SEQUENCE</scope>
    <source>
        <strain evidence="8">ZZ-2019</strain>
        <tissue evidence="8">Adductor muscle</tissue>
    </source>
</reference>
<dbReference type="SUPFAM" id="SSF57667">
    <property type="entry name" value="beta-beta-alpha zinc fingers"/>
    <property type="match status" value="1"/>
</dbReference>
<keyword evidence="9" id="KW-1185">Reference proteome</keyword>
<feature type="compositionally biased region" description="Low complexity" evidence="6">
    <location>
        <begin position="426"/>
        <end position="435"/>
    </location>
</feature>
<dbReference type="GO" id="GO:0000981">
    <property type="term" value="F:DNA-binding transcription factor activity, RNA polymerase II-specific"/>
    <property type="evidence" value="ECO:0007669"/>
    <property type="project" value="TreeGrafter"/>
</dbReference>
<dbReference type="PANTHER" id="PTHR24379:SF127">
    <property type="entry name" value="BLOODY FINGERS-RELATED"/>
    <property type="match status" value="1"/>
</dbReference>
<evidence type="ECO:0000259" key="7">
    <source>
        <dbReference type="PROSITE" id="PS50157"/>
    </source>
</evidence>
<feature type="region of interest" description="Disordered" evidence="6">
    <location>
        <begin position="282"/>
        <end position="318"/>
    </location>
</feature>
<dbReference type="PANTHER" id="PTHR24379">
    <property type="entry name" value="KRAB AND ZINC FINGER DOMAIN-CONTAINING"/>
    <property type="match status" value="1"/>
</dbReference>